<accession>A0ABR2M6Z0</accession>
<reference evidence="1 2" key="1">
    <citation type="journal article" date="2022" name="Nat. Plants">
        <title>Genomes of leafy and leafless Platanthera orchids illuminate the evolution of mycoheterotrophy.</title>
        <authorList>
            <person name="Li M.H."/>
            <person name="Liu K.W."/>
            <person name="Li Z."/>
            <person name="Lu H.C."/>
            <person name="Ye Q.L."/>
            <person name="Zhang D."/>
            <person name="Wang J.Y."/>
            <person name="Li Y.F."/>
            <person name="Zhong Z.M."/>
            <person name="Liu X."/>
            <person name="Yu X."/>
            <person name="Liu D.K."/>
            <person name="Tu X.D."/>
            <person name="Liu B."/>
            <person name="Hao Y."/>
            <person name="Liao X.Y."/>
            <person name="Jiang Y.T."/>
            <person name="Sun W.H."/>
            <person name="Chen J."/>
            <person name="Chen Y.Q."/>
            <person name="Ai Y."/>
            <person name="Zhai J.W."/>
            <person name="Wu S.S."/>
            <person name="Zhou Z."/>
            <person name="Hsiao Y.Y."/>
            <person name="Wu W.L."/>
            <person name="Chen Y.Y."/>
            <person name="Lin Y.F."/>
            <person name="Hsu J.L."/>
            <person name="Li C.Y."/>
            <person name="Wang Z.W."/>
            <person name="Zhao X."/>
            <person name="Zhong W.Y."/>
            <person name="Ma X.K."/>
            <person name="Ma L."/>
            <person name="Huang J."/>
            <person name="Chen G.Z."/>
            <person name="Huang M.Z."/>
            <person name="Huang L."/>
            <person name="Peng D.H."/>
            <person name="Luo Y.B."/>
            <person name="Zou S.Q."/>
            <person name="Chen S.P."/>
            <person name="Lan S."/>
            <person name="Tsai W.C."/>
            <person name="Van de Peer Y."/>
            <person name="Liu Z.J."/>
        </authorList>
    </citation>
    <scope>NUCLEOTIDE SEQUENCE [LARGE SCALE GENOMIC DNA]</scope>
    <source>
        <strain evidence="1">Lor288</strain>
    </source>
</reference>
<gene>
    <name evidence="1" type="ORF">KSP40_PGU019597</name>
</gene>
<dbReference type="GO" id="GO:1990904">
    <property type="term" value="C:ribonucleoprotein complex"/>
    <property type="evidence" value="ECO:0007669"/>
    <property type="project" value="UniProtKB-KW"/>
</dbReference>
<keyword evidence="1" id="KW-0687">Ribonucleoprotein</keyword>
<organism evidence="1 2">
    <name type="scientific">Platanthera guangdongensis</name>
    <dbReference type="NCBI Taxonomy" id="2320717"/>
    <lineage>
        <taxon>Eukaryota</taxon>
        <taxon>Viridiplantae</taxon>
        <taxon>Streptophyta</taxon>
        <taxon>Embryophyta</taxon>
        <taxon>Tracheophyta</taxon>
        <taxon>Spermatophyta</taxon>
        <taxon>Magnoliopsida</taxon>
        <taxon>Liliopsida</taxon>
        <taxon>Asparagales</taxon>
        <taxon>Orchidaceae</taxon>
        <taxon>Orchidoideae</taxon>
        <taxon>Orchideae</taxon>
        <taxon>Orchidinae</taxon>
        <taxon>Platanthera</taxon>
    </lineage>
</organism>
<dbReference type="EMBL" id="JBBWWR010000011">
    <property type="protein sequence ID" value="KAK8959711.1"/>
    <property type="molecule type" value="Genomic_DNA"/>
</dbReference>
<proteinExistence type="predicted"/>
<protein>
    <submittedName>
        <fullName evidence="1">U1 small nuclear ribonucleoprotein A</fullName>
    </submittedName>
</protein>
<evidence type="ECO:0000313" key="2">
    <source>
        <dbReference type="Proteomes" id="UP001412067"/>
    </source>
</evidence>
<sequence length="156" mass="18041">MSNTTGGGEAPSAPTNMTIYINNLNEKIKLEVRSIRSKMSCWFRFTQCGIFIKQNLCELSVELILRTPSSQQSFLFHHNEGPMRSQTEPKPLSFLQRQAPLRQPRFWLCSIFPTSGLHSGQPVTTWYKRSLSSSFDLSYFVYHFNYLHVPLFTVLQ</sequence>
<evidence type="ECO:0000313" key="1">
    <source>
        <dbReference type="EMBL" id="KAK8959711.1"/>
    </source>
</evidence>
<dbReference type="Proteomes" id="UP001412067">
    <property type="component" value="Unassembled WGS sequence"/>
</dbReference>
<keyword evidence="2" id="KW-1185">Reference proteome</keyword>
<comment type="caution">
    <text evidence="1">The sequence shown here is derived from an EMBL/GenBank/DDBJ whole genome shotgun (WGS) entry which is preliminary data.</text>
</comment>
<name>A0ABR2M6Z0_9ASPA</name>